<organism evidence="1 2">
    <name type="scientific">Persea americana</name>
    <name type="common">Avocado</name>
    <dbReference type="NCBI Taxonomy" id="3435"/>
    <lineage>
        <taxon>Eukaryota</taxon>
        <taxon>Viridiplantae</taxon>
        <taxon>Streptophyta</taxon>
        <taxon>Embryophyta</taxon>
        <taxon>Tracheophyta</taxon>
        <taxon>Spermatophyta</taxon>
        <taxon>Magnoliopsida</taxon>
        <taxon>Magnoliidae</taxon>
        <taxon>Laurales</taxon>
        <taxon>Lauraceae</taxon>
        <taxon>Persea</taxon>
    </lineage>
</organism>
<proteinExistence type="predicted"/>
<accession>A0ACC2K607</accession>
<reference evidence="1 2" key="1">
    <citation type="journal article" date="2022" name="Hortic Res">
        <title>A haplotype resolved chromosomal level avocado genome allows analysis of novel avocado genes.</title>
        <authorList>
            <person name="Nath O."/>
            <person name="Fletcher S.J."/>
            <person name="Hayward A."/>
            <person name="Shaw L.M."/>
            <person name="Masouleh A.K."/>
            <person name="Furtado A."/>
            <person name="Henry R.J."/>
            <person name="Mitter N."/>
        </authorList>
    </citation>
    <scope>NUCLEOTIDE SEQUENCE [LARGE SCALE GENOMIC DNA]</scope>
    <source>
        <strain evidence="2">cv. Hass</strain>
    </source>
</reference>
<comment type="caution">
    <text evidence="1">The sequence shown here is derived from an EMBL/GenBank/DDBJ whole genome shotgun (WGS) entry which is preliminary data.</text>
</comment>
<keyword evidence="2" id="KW-1185">Reference proteome</keyword>
<name>A0ACC2K607_PERAE</name>
<dbReference type="EMBL" id="CM056820">
    <property type="protein sequence ID" value="KAJ8616549.1"/>
    <property type="molecule type" value="Genomic_DNA"/>
</dbReference>
<protein>
    <submittedName>
        <fullName evidence="1">Uncharacterized protein</fullName>
    </submittedName>
</protein>
<gene>
    <name evidence="1" type="ORF">MRB53_035921</name>
</gene>
<evidence type="ECO:0000313" key="1">
    <source>
        <dbReference type="EMBL" id="KAJ8616549.1"/>
    </source>
</evidence>
<dbReference type="Proteomes" id="UP001234297">
    <property type="component" value="Chromosome 12"/>
</dbReference>
<evidence type="ECO:0000313" key="2">
    <source>
        <dbReference type="Proteomes" id="UP001234297"/>
    </source>
</evidence>
<sequence>MVCLEEEEEEEEEEERKRRRKQGKSESEEKGFLLRWIFRERERGKEDKVGQPADFPPLPAVVTESRTTLPHGLRTLATWPVKTSCHVGSSSSTRPHRSSRPASPEW</sequence>